<reference evidence="2" key="1">
    <citation type="submission" date="2021-01" db="EMBL/GenBank/DDBJ databases">
        <authorList>
            <person name="Corre E."/>
            <person name="Pelletier E."/>
            <person name="Niang G."/>
            <person name="Scheremetjew M."/>
            <person name="Finn R."/>
            <person name="Kale V."/>
            <person name="Holt S."/>
            <person name="Cochrane G."/>
            <person name="Meng A."/>
            <person name="Brown T."/>
            <person name="Cohen L."/>
        </authorList>
    </citation>
    <scope>NUCLEOTIDE SEQUENCE</scope>
    <source>
        <strain evidence="2">CCMP1320</strain>
    </source>
</reference>
<feature type="region of interest" description="Disordered" evidence="1">
    <location>
        <begin position="532"/>
        <end position="552"/>
    </location>
</feature>
<feature type="region of interest" description="Disordered" evidence="1">
    <location>
        <begin position="458"/>
        <end position="490"/>
    </location>
</feature>
<protein>
    <recommendedName>
        <fullName evidence="3">Polycystin cation channel PKD1/PKD2 domain-containing protein</fullName>
    </recommendedName>
</protein>
<proteinExistence type="predicted"/>
<feature type="compositionally biased region" description="Low complexity" evidence="1">
    <location>
        <begin position="1562"/>
        <end position="1574"/>
    </location>
</feature>
<evidence type="ECO:0000256" key="1">
    <source>
        <dbReference type="SAM" id="MobiDB-lite"/>
    </source>
</evidence>
<evidence type="ECO:0008006" key="3">
    <source>
        <dbReference type="Google" id="ProtNLM"/>
    </source>
</evidence>
<dbReference type="Gene3D" id="2.60.40.10">
    <property type="entry name" value="Immunoglobulins"/>
    <property type="match status" value="1"/>
</dbReference>
<name>A0A7S3VQ04_DUNTE</name>
<feature type="compositionally biased region" description="Polar residues" evidence="1">
    <location>
        <begin position="1077"/>
        <end position="1095"/>
    </location>
</feature>
<feature type="region of interest" description="Disordered" evidence="1">
    <location>
        <begin position="1388"/>
        <end position="1418"/>
    </location>
</feature>
<gene>
    <name evidence="2" type="ORF">DTER00134_LOCUS14581</name>
</gene>
<feature type="region of interest" description="Disordered" evidence="1">
    <location>
        <begin position="1502"/>
        <end position="1574"/>
    </location>
</feature>
<dbReference type="InterPro" id="IPR013783">
    <property type="entry name" value="Ig-like_fold"/>
</dbReference>
<feature type="compositionally biased region" description="Low complexity" evidence="1">
    <location>
        <begin position="1531"/>
        <end position="1540"/>
    </location>
</feature>
<organism evidence="2">
    <name type="scientific">Dunaliella tertiolecta</name>
    <name type="common">Green alga</name>
    <dbReference type="NCBI Taxonomy" id="3047"/>
    <lineage>
        <taxon>Eukaryota</taxon>
        <taxon>Viridiplantae</taxon>
        <taxon>Chlorophyta</taxon>
        <taxon>core chlorophytes</taxon>
        <taxon>Chlorophyceae</taxon>
        <taxon>CS clade</taxon>
        <taxon>Chlamydomonadales</taxon>
        <taxon>Dunaliellaceae</taxon>
        <taxon>Dunaliella</taxon>
    </lineage>
</organism>
<feature type="compositionally biased region" description="Basic and acidic residues" evidence="1">
    <location>
        <begin position="471"/>
        <end position="482"/>
    </location>
</feature>
<feature type="compositionally biased region" description="Basic and acidic residues" evidence="1">
    <location>
        <begin position="1451"/>
        <end position="1460"/>
    </location>
</feature>
<evidence type="ECO:0000313" key="2">
    <source>
        <dbReference type="EMBL" id="CAE0499508.1"/>
    </source>
</evidence>
<dbReference type="EMBL" id="HBIP01024324">
    <property type="protein sequence ID" value="CAE0499508.1"/>
    <property type="molecule type" value="Transcribed_RNA"/>
</dbReference>
<feature type="compositionally biased region" description="Low complexity" evidence="1">
    <location>
        <begin position="1403"/>
        <end position="1418"/>
    </location>
</feature>
<sequence>MDAAATIRAVVTSILVQDGGEGTTWTDPGCTASDAVDGDISDRVVSQLVQVSGQLMSQTGRGARMQVPDAHRPTAPDAPWLVRYMVQDAAGNAARARLREVHITCPEGEKVCEEDVDGSTKRSCSVEGVCLDDALPEFGSGNNKERTRPSLSLLGSMQVKVPVNGKYERCAIDSTVSPCDRGVKAEDTVEGNIQSAVTFSCSFKPVGRTEEVSSPPNSLLYTISQLSACGFSTSAPGTWTITYQVSNDVGMSSEPRAVSRTVSVTQVCLPGEISCENGSCADDLNSCTLNGGGDASIDGSTKPQISLQRVQGTLSPSDIVSVKKGTPYEACTSSPSSLPSTEVCEPGATALDAAEGDISRLVLSCPGSCIEGTQPSCSPGHLYISKGIQGCEIDTLNAEVGTLYELSFAVISPSSGLVAQTFRLIQVVSPCPAGQNSCSGTCVEVSCDIYNQINSGRDSAGRPSVTFSAYSKKEQEQQEQRQQRAPRLDIAVGREPDVQQIPALLRQEEEESRRRLLQTGFTNTSLHGLQQHLQQQTYQGPTQQQQQQHKLQQPVMESGIHKHHLATVRDFPLSSWLGRRQETMPLMQDAFPPSQQELLATTHPGRSLLQGGGSSSSSSNDPFIVNLAFGETQDMVSPDLAWANPRLAPCRSSEENCGVRASDSLGNDLSQAIRVDDITPCSSASNSMDWWDWVQSIQSAPTRTEDSGCPSMCSPSAADRAQCPPARHAFRYEVEDTVGRTTAHNVFVRIEAGAAHALNVTMALSCSAGAAELQEQVSEMGVDVALPYLQALGLEMTNLRQIALLDEPKVVLQGDGDGPVVHPGIAALSMPPLCLVQVALGLQVGCTPEVKGYQSGPGERETMESWCPCSVEWNPSYKDNPLTLDSGSRYTIVNDLYGPLIGFSLGYPLNSTASSPVPHCAPLTIPLNITEVRVKQAAAYLSGMEDASTTMLAALEALASSIQSIHDTHEGTDGQIEEQFRSIMGDYLDSYVVSLDGQLQDMLTLLSASQVDLNTGVQSVASSISNLQNATLEIGMAVVPPPPPSETEVERAIEQCVTEKRLGADTEFFFTVPFQDQEGSTSPSSRKLQSLADTDQQGNQEYFGRVRVAGLRGNQMLSGAFLHQERRPLASLLPGGSYYHQICHSSGLARILAAECTTSSSSVAAALVVEREKGTRVEGLDLYIGVDPIFVKNSPMFDPQIAAEPEMWYNTSSSAQMAAQGIPHGFALEPLPGLPLGYPLVFDINLGSLDGKRMIEFLKHGNYLSRISTTNILAVFPTYNRDTQLYGHATMRAQWTDNGRIEANFVLEALEFRDYTNAGLQAEGMRSRLATDMVLLVFILVYCMLTAKDVVESFAAQQRRNRMLQELHHHMREEMRARVDATELQTFHTRLDPTYKPKKQRRASSVAVPPSKAPSQMLLGSGQSQLLLDSQPSQLLVGTRASAELPSGDASGREEGKGKEAFSQGDGGHRGAGIESKLSGHLKQVASAKSAPSRWLVACELEPSDSEQPQQQKGRRGVSELEPQHHHSHSSKGSASPAPGLVAVGRSEHVSPLYQPGHHHSSSSSSSSTSCSNQ</sequence>
<feature type="region of interest" description="Disordered" evidence="1">
    <location>
        <begin position="1443"/>
        <end position="1474"/>
    </location>
</feature>
<feature type="region of interest" description="Disordered" evidence="1">
    <location>
        <begin position="1076"/>
        <end position="1095"/>
    </location>
</feature>
<accession>A0A7S3VQ04</accession>